<protein>
    <submittedName>
        <fullName evidence="7">Uncharacterized protein</fullName>
    </submittedName>
</protein>
<keyword evidence="4" id="KW-0272">Extracellular matrix</keyword>
<proteinExistence type="inferred from homology"/>
<feature type="compositionally biased region" description="Low complexity" evidence="6">
    <location>
        <begin position="87"/>
        <end position="98"/>
    </location>
</feature>
<feature type="compositionally biased region" description="Polar residues" evidence="6">
    <location>
        <begin position="116"/>
        <end position="127"/>
    </location>
</feature>
<dbReference type="GO" id="GO:0030345">
    <property type="term" value="F:structural constituent of tooth enamel"/>
    <property type="evidence" value="ECO:0007669"/>
    <property type="project" value="TreeGrafter"/>
</dbReference>
<dbReference type="GO" id="GO:0070166">
    <property type="term" value="P:enamel mineralization"/>
    <property type="evidence" value="ECO:0007669"/>
    <property type="project" value="TreeGrafter"/>
</dbReference>
<evidence type="ECO:0000256" key="3">
    <source>
        <dbReference type="ARBA" id="ARBA00022525"/>
    </source>
</evidence>
<dbReference type="PANTHER" id="PTHR46794">
    <property type="entry name" value="AMELOGENIN, Y ISOFORM"/>
    <property type="match status" value="1"/>
</dbReference>
<dbReference type="SMART" id="SM00818">
    <property type="entry name" value="Amelogenin"/>
    <property type="match status" value="1"/>
</dbReference>
<keyword evidence="3" id="KW-0964">Secreted</keyword>
<sequence length="185" mass="20526">MNRWMLFHLQSEYTSGILYWDLPSHPGHPSGINFSSEVLTPLKWYQNMIRSPYPPYDHSCHVPADFPQSHPAASSPHHHGVSSTAHGPQQPMGPVPGQHSMNPTRQHLPNFPLLMQQPSGLSPSSHRLTSPLPPQLPHPALAARAALPPVFPRQPLSPVPPGLTLEAWPATDKTKRDEISVRQMD</sequence>
<comment type="subcellular location">
    <subcellularLocation>
        <location evidence="1">Secreted</location>
        <location evidence="1">Extracellular space</location>
        <location evidence="1">Extracellular matrix</location>
    </subcellularLocation>
</comment>
<feature type="compositionally biased region" description="Basic and acidic residues" evidence="6">
    <location>
        <begin position="172"/>
        <end position="185"/>
    </location>
</feature>
<evidence type="ECO:0000313" key="7">
    <source>
        <dbReference type="EMBL" id="KAB0367689.1"/>
    </source>
</evidence>
<evidence type="ECO:0000256" key="5">
    <source>
        <dbReference type="ARBA" id="ARBA00022591"/>
    </source>
</evidence>
<dbReference type="Pfam" id="PF02948">
    <property type="entry name" value="Amelogenin"/>
    <property type="match status" value="1"/>
</dbReference>
<comment type="caution">
    <text evidence="7">The sequence shown here is derived from an EMBL/GenBank/DDBJ whole genome shotgun (WGS) entry which is preliminary data.</text>
</comment>
<dbReference type="AlphaFoldDB" id="A0A5N3X0I3"/>
<feature type="region of interest" description="Disordered" evidence="6">
    <location>
        <begin position="64"/>
        <end position="134"/>
    </location>
</feature>
<dbReference type="Proteomes" id="UP000326062">
    <property type="component" value="Chromosome 17"/>
</dbReference>
<keyword evidence="8" id="KW-1185">Reference proteome</keyword>
<evidence type="ECO:0000256" key="2">
    <source>
        <dbReference type="ARBA" id="ARBA00010383"/>
    </source>
</evidence>
<evidence type="ECO:0000256" key="4">
    <source>
        <dbReference type="ARBA" id="ARBA00022530"/>
    </source>
</evidence>
<name>A0A5N3X0I3_MUNRE</name>
<dbReference type="PANTHER" id="PTHR46794:SF2">
    <property type="entry name" value="AMELOGENIN, X ISOFORM"/>
    <property type="match status" value="1"/>
</dbReference>
<evidence type="ECO:0000256" key="6">
    <source>
        <dbReference type="SAM" id="MobiDB-lite"/>
    </source>
</evidence>
<comment type="similarity">
    <text evidence="2">Belongs to the amelogenin family.</text>
</comment>
<dbReference type="PRINTS" id="PR01757">
    <property type="entry name" value="AMELOGENIN"/>
</dbReference>
<accession>A0A5N3X0I3</accession>
<keyword evidence="5" id="KW-0091">Biomineralization</keyword>
<dbReference type="InterPro" id="IPR004116">
    <property type="entry name" value="Amelogenin"/>
</dbReference>
<feature type="region of interest" description="Disordered" evidence="6">
    <location>
        <begin position="162"/>
        <end position="185"/>
    </location>
</feature>
<reference evidence="7 8" key="1">
    <citation type="submission" date="2019-06" db="EMBL/GenBank/DDBJ databases">
        <title>Discovery of a novel chromosome fission-fusion reversal in muntjac.</title>
        <authorList>
            <person name="Mudd A.B."/>
            <person name="Bredeson J.V."/>
            <person name="Baum R."/>
            <person name="Hockemeyer D."/>
            <person name="Rokhsar D.S."/>
        </authorList>
    </citation>
    <scope>NUCLEOTIDE SEQUENCE [LARGE SCALE GENOMIC DNA]</scope>
    <source>
        <strain evidence="7">UCam_UCB_Mr</strain>
        <tissue evidence="7">Fibroblast cell line</tissue>
    </source>
</reference>
<evidence type="ECO:0000256" key="1">
    <source>
        <dbReference type="ARBA" id="ARBA00004498"/>
    </source>
</evidence>
<gene>
    <name evidence="7" type="ORF">FD755_021013</name>
</gene>
<dbReference type="EMBL" id="VCEB01000019">
    <property type="protein sequence ID" value="KAB0367689.1"/>
    <property type="molecule type" value="Genomic_DNA"/>
</dbReference>
<evidence type="ECO:0000313" key="8">
    <source>
        <dbReference type="Proteomes" id="UP000326062"/>
    </source>
</evidence>
<organism evidence="7 8">
    <name type="scientific">Muntiacus reevesi</name>
    <name type="common">Reeves' muntjac</name>
    <name type="synonym">Cervus reevesi</name>
    <dbReference type="NCBI Taxonomy" id="9886"/>
    <lineage>
        <taxon>Eukaryota</taxon>
        <taxon>Metazoa</taxon>
        <taxon>Chordata</taxon>
        <taxon>Craniata</taxon>
        <taxon>Vertebrata</taxon>
        <taxon>Euteleostomi</taxon>
        <taxon>Mammalia</taxon>
        <taxon>Eutheria</taxon>
        <taxon>Laurasiatheria</taxon>
        <taxon>Artiodactyla</taxon>
        <taxon>Ruminantia</taxon>
        <taxon>Pecora</taxon>
        <taxon>Cervidae</taxon>
        <taxon>Muntiacinae</taxon>
        <taxon>Muntiacus</taxon>
    </lineage>
</organism>